<dbReference type="Proteomes" id="UP000065807">
    <property type="component" value="Chromosome"/>
</dbReference>
<dbReference type="EMBL" id="AP014924">
    <property type="protein sequence ID" value="BAS28494.1"/>
    <property type="molecule type" value="Genomic_DNA"/>
</dbReference>
<evidence type="ECO:0000313" key="2">
    <source>
        <dbReference type="Proteomes" id="UP000065807"/>
    </source>
</evidence>
<reference evidence="2" key="2">
    <citation type="journal article" date="2016" name="Int. J. Syst. Evol. Microbiol.">
        <title>Complete genome sequence and cell structure of Limnochorda pilosa, a Gram-negative spore-former within the phylum Firmicutes.</title>
        <authorList>
            <person name="Watanabe M."/>
            <person name="Kojima H."/>
            <person name="Fukui M."/>
        </authorList>
    </citation>
    <scope>NUCLEOTIDE SEQUENCE [LARGE SCALE GENOMIC DNA]</scope>
    <source>
        <strain evidence="2">HC45</strain>
    </source>
</reference>
<dbReference type="RefSeq" id="WP_144440472.1">
    <property type="nucleotide sequence ID" value="NZ_AP014924.1"/>
</dbReference>
<keyword evidence="2" id="KW-1185">Reference proteome</keyword>
<organism evidence="1 2">
    <name type="scientific">Limnochorda pilosa</name>
    <dbReference type="NCBI Taxonomy" id="1555112"/>
    <lineage>
        <taxon>Bacteria</taxon>
        <taxon>Bacillati</taxon>
        <taxon>Bacillota</taxon>
        <taxon>Limnochordia</taxon>
        <taxon>Limnochordales</taxon>
        <taxon>Limnochordaceae</taxon>
        <taxon>Limnochorda</taxon>
    </lineage>
</organism>
<gene>
    <name evidence="1" type="ORF">LIP_2664</name>
</gene>
<dbReference type="KEGG" id="lpil:LIP_2664"/>
<reference evidence="2" key="1">
    <citation type="submission" date="2015-07" db="EMBL/GenBank/DDBJ databases">
        <title>Complete genome sequence and phylogenetic analysis of Limnochorda pilosa.</title>
        <authorList>
            <person name="Watanabe M."/>
            <person name="Kojima H."/>
            <person name="Fukui M."/>
        </authorList>
    </citation>
    <scope>NUCLEOTIDE SEQUENCE [LARGE SCALE GENOMIC DNA]</scope>
    <source>
        <strain evidence="2">HC45</strain>
    </source>
</reference>
<dbReference type="AlphaFoldDB" id="A0A0K2SNT5"/>
<accession>A0A0K2SNT5</accession>
<proteinExistence type="predicted"/>
<dbReference type="InterPro" id="IPR025132">
    <property type="entry name" value="DUF4058"/>
</dbReference>
<sequence length="275" mass="30123">MPSPFPGMDPYLESPEFWPGVHHLLISTILEILNPALLPRYACRVEERVYVAPDPYPSLARVRLPDAHVAPVLGTGGGTAPSGEAFAVTSEGASWFEVEETTEPLREAYLVIRTRDGSDVVTVIEVLSPANKNPAAATRAEYLEKRREVLESQAHLVEIDLLRGGRRPVRVFGPEGDVYAVYVNLAPVRRKTRVLMWPVSRPIPAVPIPLRADDPPVQLDLQRAVALTYARGAYHALIKYHKPPIPPLGPDAAAWAERLLAALDKPPGGLEGPLQ</sequence>
<dbReference type="Pfam" id="PF13267">
    <property type="entry name" value="DUF4058"/>
    <property type="match status" value="1"/>
</dbReference>
<dbReference type="PATRIC" id="fig|1555112.3.peg.2703"/>
<protein>
    <recommendedName>
        <fullName evidence="3">DUF4058 domain-containing protein</fullName>
    </recommendedName>
</protein>
<evidence type="ECO:0000313" key="1">
    <source>
        <dbReference type="EMBL" id="BAS28494.1"/>
    </source>
</evidence>
<name>A0A0K2SNT5_LIMPI</name>
<evidence type="ECO:0008006" key="3">
    <source>
        <dbReference type="Google" id="ProtNLM"/>
    </source>
</evidence>